<proteinExistence type="predicted"/>
<dbReference type="Pfam" id="PF12679">
    <property type="entry name" value="ABC2_membrane_2"/>
    <property type="match status" value="1"/>
</dbReference>
<feature type="non-terminal residue" evidence="7">
    <location>
        <position position="163"/>
    </location>
</feature>
<protein>
    <recommendedName>
        <fullName evidence="8">ABC-2 type transporter domain-containing protein</fullName>
    </recommendedName>
</protein>
<accession>A0A0F9F6T0</accession>
<keyword evidence="5 6" id="KW-0472">Membrane</keyword>
<organism evidence="7">
    <name type="scientific">marine sediment metagenome</name>
    <dbReference type="NCBI Taxonomy" id="412755"/>
    <lineage>
        <taxon>unclassified sequences</taxon>
        <taxon>metagenomes</taxon>
        <taxon>ecological metagenomes</taxon>
    </lineage>
</organism>
<evidence type="ECO:0000256" key="3">
    <source>
        <dbReference type="ARBA" id="ARBA00022692"/>
    </source>
</evidence>
<reference evidence="7" key="1">
    <citation type="journal article" date="2015" name="Nature">
        <title>Complex archaea that bridge the gap between prokaryotes and eukaryotes.</title>
        <authorList>
            <person name="Spang A."/>
            <person name="Saw J.H."/>
            <person name="Jorgensen S.L."/>
            <person name="Zaremba-Niedzwiedzka K."/>
            <person name="Martijn J."/>
            <person name="Lind A.E."/>
            <person name="van Eijk R."/>
            <person name="Schleper C."/>
            <person name="Guy L."/>
            <person name="Ettema T.J."/>
        </authorList>
    </citation>
    <scope>NUCLEOTIDE SEQUENCE</scope>
</reference>
<gene>
    <name evidence="7" type="ORF">LCGC14_1988070</name>
</gene>
<keyword evidence="2" id="KW-1003">Cell membrane</keyword>
<comment type="caution">
    <text evidence="7">The sequence shown here is derived from an EMBL/GenBank/DDBJ whole genome shotgun (WGS) entry which is preliminary data.</text>
</comment>
<evidence type="ECO:0008006" key="8">
    <source>
        <dbReference type="Google" id="ProtNLM"/>
    </source>
</evidence>
<evidence type="ECO:0000256" key="1">
    <source>
        <dbReference type="ARBA" id="ARBA00004651"/>
    </source>
</evidence>
<dbReference type="PANTHER" id="PTHR30294">
    <property type="entry name" value="MEMBRANE COMPONENT OF ABC TRANSPORTER YHHJ-RELATED"/>
    <property type="match status" value="1"/>
</dbReference>
<evidence type="ECO:0000256" key="2">
    <source>
        <dbReference type="ARBA" id="ARBA00022475"/>
    </source>
</evidence>
<dbReference type="InterPro" id="IPR051449">
    <property type="entry name" value="ABC-2_transporter_component"/>
</dbReference>
<feature type="transmembrane region" description="Helical" evidence="6">
    <location>
        <begin position="129"/>
        <end position="153"/>
    </location>
</feature>
<dbReference type="PANTHER" id="PTHR30294:SF29">
    <property type="entry name" value="MULTIDRUG ABC TRANSPORTER PERMEASE YBHS-RELATED"/>
    <property type="match status" value="1"/>
</dbReference>
<evidence type="ECO:0000256" key="6">
    <source>
        <dbReference type="SAM" id="Phobius"/>
    </source>
</evidence>
<feature type="transmembrane region" description="Helical" evidence="6">
    <location>
        <begin position="95"/>
        <end position="117"/>
    </location>
</feature>
<feature type="transmembrane region" description="Helical" evidence="6">
    <location>
        <begin position="21"/>
        <end position="41"/>
    </location>
</feature>
<keyword evidence="3 6" id="KW-0812">Transmembrane</keyword>
<feature type="transmembrane region" description="Helical" evidence="6">
    <location>
        <begin position="53"/>
        <end position="74"/>
    </location>
</feature>
<keyword evidence="4 6" id="KW-1133">Transmembrane helix</keyword>
<dbReference type="EMBL" id="LAZR01022363">
    <property type="protein sequence ID" value="KKL82109.1"/>
    <property type="molecule type" value="Genomic_DNA"/>
</dbReference>
<dbReference type="GO" id="GO:0140359">
    <property type="term" value="F:ABC-type transporter activity"/>
    <property type="evidence" value="ECO:0007669"/>
    <property type="project" value="InterPro"/>
</dbReference>
<evidence type="ECO:0000313" key="7">
    <source>
        <dbReference type="EMBL" id="KKL82109.1"/>
    </source>
</evidence>
<dbReference type="GO" id="GO:0005886">
    <property type="term" value="C:plasma membrane"/>
    <property type="evidence" value="ECO:0007669"/>
    <property type="project" value="UniProtKB-SubCell"/>
</dbReference>
<dbReference type="AlphaFoldDB" id="A0A0F9F6T0"/>
<evidence type="ECO:0000256" key="5">
    <source>
        <dbReference type="ARBA" id="ARBA00023136"/>
    </source>
</evidence>
<sequence>MKIIGIIFRKELKSYLTSPMAYIVTAIFLALSGTFFATYLAGTNYTDTSIRGFLEAGQILILLFAAVLTMGLIAEEKKLGTWELLLTVPVRDTEIILGKFFGSLAMLTGMLLLTFYYPILLMVFGDPDLGPIITSYLGLFLLGSAALAIGIFASSLTSNQIVS</sequence>
<evidence type="ECO:0000256" key="4">
    <source>
        <dbReference type="ARBA" id="ARBA00022989"/>
    </source>
</evidence>
<comment type="subcellular location">
    <subcellularLocation>
        <location evidence="1">Cell membrane</location>
        <topology evidence="1">Multi-pass membrane protein</topology>
    </subcellularLocation>
</comment>
<name>A0A0F9F6T0_9ZZZZ</name>